<protein>
    <submittedName>
        <fullName evidence="1">Uncharacterized protein</fullName>
    </submittedName>
</protein>
<name>A0A6V7XF54_MELEN</name>
<sequence>MFFIKIKDFFFWHYVFYLKDASKSQFHSHKFLMPSLESVKFTEENGNVSQVLTPNNGDASTSTFVDSTPIQDESFSKNLPICESDASFPSVTLKQERLHCIYRE</sequence>
<comment type="caution">
    <text evidence="1">The sequence shown here is derived from an EMBL/GenBank/DDBJ whole genome shotgun (WGS) entry which is preliminary data.</text>
</comment>
<evidence type="ECO:0000313" key="2">
    <source>
        <dbReference type="Proteomes" id="UP000580250"/>
    </source>
</evidence>
<accession>A0A6V7XF54</accession>
<gene>
    <name evidence="1" type="ORF">MENT_LOCUS51177</name>
</gene>
<reference evidence="1 2" key="1">
    <citation type="submission" date="2020-08" db="EMBL/GenBank/DDBJ databases">
        <authorList>
            <person name="Koutsovoulos G."/>
            <person name="Danchin GJ E."/>
        </authorList>
    </citation>
    <scope>NUCLEOTIDE SEQUENCE [LARGE SCALE GENOMIC DNA]</scope>
</reference>
<dbReference type="EMBL" id="CAJEWN010001494">
    <property type="protein sequence ID" value="CAD2197898.1"/>
    <property type="molecule type" value="Genomic_DNA"/>
</dbReference>
<dbReference type="Proteomes" id="UP000580250">
    <property type="component" value="Unassembled WGS sequence"/>
</dbReference>
<evidence type="ECO:0000313" key="1">
    <source>
        <dbReference type="EMBL" id="CAD2197898.1"/>
    </source>
</evidence>
<proteinExistence type="predicted"/>
<organism evidence="1 2">
    <name type="scientific">Meloidogyne enterolobii</name>
    <name type="common">Root-knot nematode worm</name>
    <name type="synonym">Meloidogyne mayaguensis</name>
    <dbReference type="NCBI Taxonomy" id="390850"/>
    <lineage>
        <taxon>Eukaryota</taxon>
        <taxon>Metazoa</taxon>
        <taxon>Ecdysozoa</taxon>
        <taxon>Nematoda</taxon>
        <taxon>Chromadorea</taxon>
        <taxon>Rhabditida</taxon>
        <taxon>Tylenchina</taxon>
        <taxon>Tylenchomorpha</taxon>
        <taxon>Tylenchoidea</taxon>
        <taxon>Meloidogynidae</taxon>
        <taxon>Meloidogyninae</taxon>
        <taxon>Meloidogyne</taxon>
    </lineage>
</organism>
<dbReference type="AlphaFoldDB" id="A0A6V7XF54"/>